<dbReference type="PROSITE" id="PS50031">
    <property type="entry name" value="EH"/>
    <property type="match status" value="2"/>
</dbReference>
<dbReference type="PROSITE" id="PS50222">
    <property type="entry name" value="EF_HAND_2"/>
    <property type="match status" value="3"/>
</dbReference>
<protein>
    <recommendedName>
        <fullName evidence="8">Actin cytoskeleton-regulatory complex protein PAN1</fullName>
    </recommendedName>
</protein>
<feature type="region of interest" description="Disordered" evidence="3">
    <location>
        <begin position="295"/>
        <end position="319"/>
    </location>
</feature>
<dbReference type="Proteomes" id="UP000224567">
    <property type="component" value="Unassembled WGS sequence"/>
</dbReference>
<feature type="region of interest" description="Disordered" evidence="3">
    <location>
        <begin position="336"/>
        <end position="381"/>
    </location>
</feature>
<dbReference type="AlphaFoldDB" id="A0A2G2XG18"/>
<feature type="region of interest" description="Disordered" evidence="3">
    <location>
        <begin position="1080"/>
        <end position="1101"/>
    </location>
</feature>
<sequence>MAGQNQTSNMDLFEAYFRRADVDQDGRISGAEAVAFFQGSNLPKPVLAQIWTYVDQSRTGFLSRQEFFNYLKLVTVAQKRELTPEIVKAALFTPASAKIPAPQINLAAVSGPRPANKLGSAAPPVTGAAVPPVSRAAPAAAPSFGIGDQQGLPVQQSQYVRPPRPPIPSTSFPSQPGVSGQGMPGGTMAAFSPANSSGGLAGNGGSQAAVTSQAPNIGISSRSQDGFDQVSPQQNQQKTTYSAPPGSSNLNDATLHGNQTDAKDPKVAPISGNGFPSDSLFGDAFSVASVQPKQTSAPSISSAGSLPVSPATVPAPAGLQHPVRASSVDLQVAPPQQRVNQHQQAQLTGRTNQPVLVPGAAANPNAAGNSRSSQSQLPWRRMSRSDYQKYSKVFMAVDTDRDGKISGQEARNLFLSWKLPREVLKQVWDLSDQDNDSMLSLREFCIALYLMERHREGHPLPSVLPTNLIFDESLLPASGQPIPSQGAVAWRHTPASQQTQVPRGPGQMAPGAPGKPPRPVPMPQPNEAVQPGQQKPKVPALEKHLVDQLSQEEQDALNSKFQEATDAEKKVMELEKEILEAKEKIQFYHAKMQEIILYKSRCDNRLNEITQRTSADKREVEILAKKYEEKYKQTGDVASKLTIEEATFRDIQEKKMELYKEIVKMDQDGKTDGIQDRASHIQVNLEELVKSLNERCKTYGLRAKPTTLLELPFGWQPGIQEVAADWDEEWDKFEDEGFTFVKELTLDVKNVIAPPKPKFSLVREKASSLAEHDSGKSSADADTDAKIDKLPKHVQARGVSDVESAHGREQTARSPTDSPSRSNAVESPTKESQESMYGKDVNFDGSPHGAQRKNTSFDGSPHAAQSEHWGTESVFSRDKGFGESGWGTFDTNFDSDAAWDVNSVAKDSDHDNLKESSLFEADDWGLTPIKTGSKQSINTLPKQMPSFDSVPSTPSYNAGLDSMFPKQSPFFDSVPSTPSYNAGLDNTLLKQSPFFDSVPSTPSYNTGFSYSDNTLPKQGPFFDSVQSTPSYNTGFTQTDTLFSRQSPFFDSVPSTPAHNSGGSPNADNMFQNKSPFAFGDSVPSTPMYSSTNSPRRLSEGFAENSNSFSRFDSFNTNDSGPFGSRDSFSRFDSFNMNDSGPFGTRDSLSRFDSMRSTRDSDYDHGSFQQRDSFARFDSFRSTADSDYNFGLFPPRESLSRFDSMRSTRDTDQGHGFTSFDDADPFGSSGPFKTSAESQTPRRDSDSWKAF</sequence>
<dbReference type="PANTHER" id="PTHR11216">
    <property type="entry name" value="EH DOMAIN"/>
    <property type="match status" value="1"/>
</dbReference>
<dbReference type="GO" id="GO:0005509">
    <property type="term" value="F:calcium ion binding"/>
    <property type="evidence" value="ECO:0007669"/>
    <property type="project" value="InterPro"/>
</dbReference>
<evidence type="ECO:0000259" key="4">
    <source>
        <dbReference type="PROSITE" id="PS50031"/>
    </source>
</evidence>
<keyword evidence="2" id="KW-0175">Coiled coil</keyword>
<reference evidence="7" key="2">
    <citation type="journal article" date="2017" name="J. Anim. Genet.">
        <title>Multiple reference genome sequences of hot pepper reveal the massive evolution of plant disease resistance genes by retroduplication.</title>
        <authorList>
            <person name="Kim S."/>
            <person name="Park J."/>
            <person name="Yeom S.-I."/>
            <person name="Kim Y.-M."/>
            <person name="Seo E."/>
            <person name="Kim K.-T."/>
            <person name="Kim M.-S."/>
            <person name="Lee J.M."/>
            <person name="Cheong K."/>
            <person name="Shin H.-S."/>
            <person name="Kim S.-B."/>
            <person name="Han K."/>
            <person name="Lee J."/>
            <person name="Park M."/>
            <person name="Lee H.-A."/>
            <person name="Lee H.-Y."/>
            <person name="Lee Y."/>
            <person name="Oh S."/>
            <person name="Lee J.H."/>
            <person name="Choi E."/>
            <person name="Choi E."/>
            <person name="Lee S.E."/>
            <person name="Jeon J."/>
            <person name="Kim H."/>
            <person name="Choi G."/>
            <person name="Song H."/>
            <person name="Lee J."/>
            <person name="Lee S.-C."/>
            <person name="Kwon J.-K."/>
            <person name="Lee H.-Y."/>
            <person name="Koo N."/>
            <person name="Hong Y."/>
            <person name="Kim R.W."/>
            <person name="Kang W.-H."/>
            <person name="Huh J.H."/>
            <person name="Kang B.-C."/>
            <person name="Yang T.-J."/>
            <person name="Lee Y.-H."/>
            <person name="Bennetzen J.L."/>
            <person name="Choi D."/>
        </authorList>
    </citation>
    <scope>NUCLEOTIDE SEQUENCE [LARGE SCALE GENOMIC DNA]</scope>
    <source>
        <strain evidence="7">cv. PBC81</strain>
    </source>
</reference>
<evidence type="ECO:0000256" key="1">
    <source>
        <dbReference type="ARBA" id="ARBA00022837"/>
    </source>
</evidence>
<feature type="domain" description="EF-hand" evidence="5">
    <location>
        <begin position="8"/>
        <end position="43"/>
    </location>
</feature>
<feature type="region of interest" description="Disordered" evidence="3">
    <location>
        <begin position="156"/>
        <end position="275"/>
    </location>
</feature>
<reference evidence="6 7" key="1">
    <citation type="journal article" date="2017" name="Genome Biol.">
        <title>New reference genome sequences of hot pepper reveal the massive evolution of plant disease-resistance genes by retroduplication.</title>
        <authorList>
            <person name="Kim S."/>
            <person name="Park J."/>
            <person name="Yeom S.I."/>
            <person name="Kim Y.M."/>
            <person name="Seo E."/>
            <person name="Kim K.T."/>
            <person name="Kim M.S."/>
            <person name="Lee J.M."/>
            <person name="Cheong K."/>
            <person name="Shin H.S."/>
            <person name="Kim S.B."/>
            <person name="Han K."/>
            <person name="Lee J."/>
            <person name="Park M."/>
            <person name="Lee H.A."/>
            <person name="Lee H.Y."/>
            <person name="Lee Y."/>
            <person name="Oh S."/>
            <person name="Lee J.H."/>
            <person name="Choi E."/>
            <person name="Choi E."/>
            <person name="Lee S.E."/>
            <person name="Jeon J."/>
            <person name="Kim H."/>
            <person name="Choi G."/>
            <person name="Song H."/>
            <person name="Lee J."/>
            <person name="Lee S.C."/>
            <person name="Kwon J.K."/>
            <person name="Lee H.Y."/>
            <person name="Koo N."/>
            <person name="Hong Y."/>
            <person name="Kim R.W."/>
            <person name="Kang W.H."/>
            <person name="Huh J.H."/>
            <person name="Kang B.C."/>
            <person name="Yang T.J."/>
            <person name="Lee Y.H."/>
            <person name="Bennetzen J.L."/>
            <person name="Choi D."/>
        </authorList>
    </citation>
    <scope>NUCLEOTIDE SEQUENCE [LARGE SCALE GENOMIC DNA]</scope>
    <source>
        <strain evidence="7">cv. PBC81</strain>
    </source>
</reference>
<feature type="domain" description="EH" evidence="4">
    <location>
        <begin position="386"/>
        <end position="469"/>
    </location>
</feature>
<feature type="domain" description="EF-hand" evidence="5">
    <location>
        <begin position="422"/>
        <end position="454"/>
    </location>
</feature>
<feature type="region of interest" description="Disordered" evidence="3">
    <location>
        <begin position="1191"/>
        <end position="1250"/>
    </location>
</feature>
<evidence type="ECO:0008006" key="8">
    <source>
        <dbReference type="Google" id="ProtNLM"/>
    </source>
</evidence>
<evidence type="ECO:0000256" key="3">
    <source>
        <dbReference type="SAM" id="MobiDB-lite"/>
    </source>
</evidence>
<feature type="compositionally biased region" description="Polar residues" evidence="3">
    <location>
        <begin position="812"/>
        <end position="826"/>
    </location>
</feature>
<dbReference type="InterPro" id="IPR002048">
    <property type="entry name" value="EF_hand_dom"/>
</dbReference>
<feature type="compositionally biased region" description="Low complexity" evidence="3">
    <location>
        <begin position="358"/>
        <end position="369"/>
    </location>
</feature>
<feature type="region of interest" description="Disordered" evidence="3">
    <location>
        <begin position="763"/>
        <end position="876"/>
    </location>
</feature>
<feature type="compositionally biased region" description="Polar residues" evidence="3">
    <location>
        <begin position="1082"/>
        <end position="1095"/>
    </location>
</feature>
<feature type="compositionally biased region" description="Basic and acidic residues" evidence="3">
    <location>
        <begin position="763"/>
        <end position="775"/>
    </location>
</feature>
<dbReference type="PROSITE" id="PS00018">
    <property type="entry name" value="EF_HAND_1"/>
    <property type="match status" value="1"/>
</dbReference>
<comment type="caution">
    <text evidence="6">The sequence shown here is derived from an EMBL/GenBank/DDBJ whole genome shotgun (WGS) entry which is preliminary data.</text>
</comment>
<dbReference type="GO" id="GO:0016197">
    <property type="term" value="P:endosomal transport"/>
    <property type="evidence" value="ECO:0007669"/>
    <property type="project" value="TreeGrafter"/>
</dbReference>
<dbReference type="Gene3D" id="1.10.238.10">
    <property type="entry name" value="EF-hand"/>
    <property type="match status" value="2"/>
</dbReference>
<dbReference type="Pfam" id="PF12763">
    <property type="entry name" value="EH"/>
    <property type="match status" value="2"/>
</dbReference>
<dbReference type="InterPro" id="IPR011992">
    <property type="entry name" value="EF-hand-dom_pair"/>
</dbReference>
<feature type="domain" description="EF-hand" evidence="5">
    <location>
        <begin position="385"/>
        <end position="420"/>
    </location>
</feature>
<feature type="compositionally biased region" description="Polar residues" evidence="3">
    <location>
        <begin position="210"/>
        <end position="260"/>
    </location>
</feature>
<feature type="domain" description="EH" evidence="4">
    <location>
        <begin position="9"/>
        <end position="98"/>
    </location>
</feature>
<evidence type="ECO:0000313" key="7">
    <source>
        <dbReference type="Proteomes" id="UP000224567"/>
    </source>
</evidence>
<feature type="compositionally biased region" description="Pro residues" evidence="3">
    <location>
        <begin position="513"/>
        <end position="524"/>
    </location>
</feature>
<gene>
    <name evidence="6" type="ORF">CQW23_04910</name>
</gene>
<feature type="compositionally biased region" description="Basic and acidic residues" evidence="3">
    <location>
        <begin position="1239"/>
        <end position="1250"/>
    </location>
</feature>
<feature type="compositionally biased region" description="Polar residues" evidence="3">
    <location>
        <begin position="295"/>
        <end position="304"/>
    </location>
</feature>
<dbReference type="InterPro" id="IPR000261">
    <property type="entry name" value="EH_dom"/>
</dbReference>
<evidence type="ECO:0000256" key="2">
    <source>
        <dbReference type="SAM" id="Coils"/>
    </source>
</evidence>
<feature type="compositionally biased region" description="Basic and acidic residues" evidence="3">
    <location>
        <begin position="1197"/>
        <end position="1212"/>
    </location>
</feature>
<proteinExistence type="predicted"/>
<dbReference type="GO" id="GO:0005634">
    <property type="term" value="C:nucleus"/>
    <property type="evidence" value="ECO:0007669"/>
    <property type="project" value="TreeGrafter"/>
</dbReference>
<feature type="coiled-coil region" evidence="2">
    <location>
        <begin position="557"/>
        <end position="591"/>
    </location>
</feature>
<feature type="region of interest" description="Disordered" evidence="3">
    <location>
        <begin position="489"/>
        <end position="537"/>
    </location>
</feature>
<feature type="compositionally biased region" description="Polar residues" evidence="3">
    <location>
        <begin position="337"/>
        <end position="354"/>
    </location>
</feature>
<keyword evidence="7" id="KW-1185">Reference proteome</keyword>
<dbReference type="SMART" id="SM00054">
    <property type="entry name" value="EFh"/>
    <property type="match status" value="4"/>
</dbReference>
<dbReference type="PANTHER" id="PTHR11216:SF141">
    <property type="entry name" value="ACTIN CYTOSKELETON-REGULATORY COMPLEX PROTEIN PAN1-LIKE"/>
    <property type="match status" value="1"/>
</dbReference>
<dbReference type="CDD" id="cd00052">
    <property type="entry name" value="EH"/>
    <property type="match status" value="2"/>
</dbReference>
<accession>A0A2G2XG18</accession>
<dbReference type="InterPro" id="IPR018247">
    <property type="entry name" value="EF_Hand_1_Ca_BS"/>
</dbReference>
<dbReference type="OrthoDB" id="524326at2759"/>
<organism evidence="6 7">
    <name type="scientific">Capsicum baccatum</name>
    <name type="common">Peruvian pepper</name>
    <dbReference type="NCBI Taxonomy" id="33114"/>
    <lineage>
        <taxon>Eukaryota</taxon>
        <taxon>Viridiplantae</taxon>
        <taxon>Streptophyta</taxon>
        <taxon>Embryophyta</taxon>
        <taxon>Tracheophyta</taxon>
        <taxon>Spermatophyta</taxon>
        <taxon>Magnoliopsida</taxon>
        <taxon>eudicotyledons</taxon>
        <taxon>Gunneridae</taxon>
        <taxon>Pentapetalae</taxon>
        <taxon>asterids</taxon>
        <taxon>lamiids</taxon>
        <taxon>Solanales</taxon>
        <taxon>Solanaceae</taxon>
        <taxon>Solanoideae</taxon>
        <taxon>Capsiceae</taxon>
        <taxon>Capsicum</taxon>
    </lineage>
</organism>
<dbReference type="GO" id="GO:0006897">
    <property type="term" value="P:endocytosis"/>
    <property type="evidence" value="ECO:0007669"/>
    <property type="project" value="TreeGrafter"/>
</dbReference>
<name>A0A2G2XG18_CAPBA</name>
<dbReference type="GO" id="GO:0005886">
    <property type="term" value="C:plasma membrane"/>
    <property type="evidence" value="ECO:0007669"/>
    <property type="project" value="TreeGrafter"/>
</dbReference>
<keyword evidence="1" id="KW-0106">Calcium</keyword>
<dbReference type="GO" id="GO:0005737">
    <property type="term" value="C:cytoplasm"/>
    <property type="evidence" value="ECO:0007669"/>
    <property type="project" value="TreeGrafter"/>
</dbReference>
<evidence type="ECO:0000313" key="6">
    <source>
        <dbReference type="EMBL" id="PHT56424.1"/>
    </source>
</evidence>
<dbReference type="EMBL" id="MLFT02000002">
    <property type="protein sequence ID" value="PHT56424.1"/>
    <property type="molecule type" value="Genomic_DNA"/>
</dbReference>
<dbReference type="SUPFAM" id="SSF47473">
    <property type="entry name" value="EF-hand"/>
    <property type="match status" value="2"/>
</dbReference>
<dbReference type="SMART" id="SM00027">
    <property type="entry name" value="EH"/>
    <property type="match status" value="2"/>
</dbReference>
<evidence type="ECO:0000259" key="5">
    <source>
        <dbReference type="PROSITE" id="PS50222"/>
    </source>
</evidence>
<dbReference type="STRING" id="33114.A0A2G2XG18"/>